<comment type="similarity">
    <text evidence="1 6">Belongs to the Arg-specific ADP-ribosyltransferase family.</text>
</comment>
<feature type="region of interest" description="Disordered" evidence="7">
    <location>
        <begin position="398"/>
        <end position="445"/>
    </location>
</feature>
<dbReference type="EC" id="2.4.2.31" evidence="6"/>
<dbReference type="Gene3D" id="3.90.176.10">
    <property type="entry name" value="Toxin ADP-ribosyltransferase, Chain A, domain 1"/>
    <property type="match status" value="1"/>
</dbReference>
<proteinExistence type="inferred from homology"/>
<accession>A0A821FI24</accession>
<keyword evidence="6" id="KW-0520">NAD</keyword>
<evidence type="ECO:0000256" key="7">
    <source>
        <dbReference type="SAM" id="MobiDB-lite"/>
    </source>
</evidence>
<keyword evidence="4" id="KW-0548">Nucleotidyltransferase</keyword>
<dbReference type="GO" id="GO:0106274">
    <property type="term" value="F:NAD+-protein-arginine ADP-ribosyltransferase activity"/>
    <property type="evidence" value="ECO:0007669"/>
    <property type="project" value="UniProtKB-EC"/>
</dbReference>
<dbReference type="InterPro" id="IPR000768">
    <property type="entry name" value="ART"/>
</dbReference>
<dbReference type="PANTHER" id="PTHR46270:SF2">
    <property type="entry name" value="TIR DOMAIN-CONTAINING PROTEIN"/>
    <property type="match status" value="1"/>
</dbReference>
<dbReference type="Gene3D" id="3.40.50.10140">
    <property type="entry name" value="Toll/interleukin-1 receptor homology (TIR) domain"/>
    <property type="match status" value="1"/>
</dbReference>
<gene>
    <name evidence="9" type="ORF">FME351_LOCUS8877</name>
    <name evidence="10" type="ORF">TSG867_LOCUS30698</name>
</gene>
<dbReference type="SUPFAM" id="SSF52200">
    <property type="entry name" value="Toll/Interleukin receptor TIR domain"/>
    <property type="match status" value="1"/>
</dbReference>
<keyword evidence="3 6" id="KW-0808">Transferase</keyword>
<dbReference type="GO" id="GO:0016779">
    <property type="term" value="F:nucleotidyltransferase activity"/>
    <property type="evidence" value="ECO:0007669"/>
    <property type="project" value="UniProtKB-KW"/>
</dbReference>
<sequence>MRLMRFSDVTENTDILLMPIGGYEQSPLVPLEIAIESLIAILPKICMYAYIAKQRCKNPADGLTSDESAAIMLYSMGWEPLDECLYCVLNRTLRSEDRTQLKMWFLYLKLLLTALSHLPAKRRTVYRGVKLNLSHEYQTGKTIVWWGFSSCSTSINVLRSDLFLGATGTRTIFTIECYSGKDIQKHSYYSVEDEILLPTATQFIVKGCLMQGHGLHIIQLEEIEPSFPLWQSVSTSGIRCRRLSLDLAEFTDNFLALNDSLLGPPDEYIFLSYENEDKPLVNAIADILTDSGGNVWTDDMIGSHEETEIADAMDNSWVFICFPTPAYQNSKACRAELCLAHKSGKNIIPIMTKSNWQPSSWLLMVIASVPYFKWENVQPNDVGARMPDLVQRLKNLATGTLSRTTTRTRTTASRNSTSEPRPQIHRPDRLFDLSARERRRARPNS</sequence>
<feature type="compositionally biased region" description="Low complexity" evidence="7">
    <location>
        <begin position="398"/>
        <end position="418"/>
    </location>
</feature>
<feature type="domain" description="TIR" evidence="8">
    <location>
        <begin position="269"/>
        <end position="373"/>
    </location>
</feature>
<evidence type="ECO:0000256" key="6">
    <source>
        <dbReference type="RuleBase" id="RU361228"/>
    </source>
</evidence>
<evidence type="ECO:0000256" key="5">
    <source>
        <dbReference type="ARBA" id="ARBA00047597"/>
    </source>
</evidence>
<evidence type="ECO:0000256" key="1">
    <source>
        <dbReference type="ARBA" id="ARBA00009558"/>
    </source>
</evidence>
<evidence type="ECO:0000313" key="11">
    <source>
        <dbReference type="Proteomes" id="UP000663862"/>
    </source>
</evidence>
<dbReference type="InterPro" id="IPR000157">
    <property type="entry name" value="TIR_dom"/>
</dbReference>
<dbReference type="InterPro" id="IPR035897">
    <property type="entry name" value="Toll_tir_struct_dom_sf"/>
</dbReference>
<keyword evidence="2 6" id="KW-0328">Glycosyltransferase</keyword>
<evidence type="ECO:0000256" key="4">
    <source>
        <dbReference type="ARBA" id="ARBA00022695"/>
    </source>
</evidence>
<reference evidence="10" key="1">
    <citation type="submission" date="2021-02" db="EMBL/GenBank/DDBJ databases">
        <authorList>
            <person name="Nowell W R."/>
        </authorList>
    </citation>
    <scope>NUCLEOTIDE SEQUENCE</scope>
</reference>
<dbReference type="Pfam" id="PF13676">
    <property type="entry name" value="TIR_2"/>
    <property type="match status" value="1"/>
</dbReference>
<evidence type="ECO:0000259" key="8">
    <source>
        <dbReference type="Pfam" id="PF13676"/>
    </source>
</evidence>
<feature type="compositionally biased region" description="Basic and acidic residues" evidence="7">
    <location>
        <begin position="425"/>
        <end position="436"/>
    </location>
</feature>
<evidence type="ECO:0000256" key="2">
    <source>
        <dbReference type="ARBA" id="ARBA00022676"/>
    </source>
</evidence>
<evidence type="ECO:0000313" key="9">
    <source>
        <dbReference type="EMBL" id="CAF3398958.1"/>
    </source>
</evidence>
<dbReference type="Pfam" id="PF01129">
    <property type="entry name" value="ART"/>
    <property type="match status" value="1"/>
</dbReference>
<dbReference type="SUPFAM" id="SSF56399">
    <property type="entry name" value="ADP-ribosylation"/>
    <property type="match status" value="1"/>
</dbReference>
<protein>
    <recommendedName>
        <fullName evidence="6">NAD(P)(+)--arginine ADP-ribosyltransferase</fullName>
        <ecNumber evidence="6">2.4.2.31</ecNumber>
    </recommendedName>
    <alternativeName>
        <fullName evidence="6">Mono(ADP-ribosyl)transferase</fullName>
    </alternativeName>
</protein>
<dbReference type="GO" id="GO:0007165">
    <property type="term" value="P:signal transduction"/>
    <property type="evidence" value="ECO:0007669"/>
    <property type="project" value="InterPro"/>
</dbReference>
<evidence type="ECO:0000256" key="3">
    <source>
        <dbReference type="ARBA" id="ARBA00022679"/>
    </source>
</evidence>
<comment type="caution">
    <text evidence="10">The sequence shown here is derived from an EMBL/GenBank/DDBJ whole genome shotgun (WGS) entry which is preliminary data.</text>
</comment>
<name>A0A821FI24_9BILA</name>
<dbReference type="Proteomes" id="UP000663862">
    <property type="component" value="Unassembled WGS sequence"/>
</dbReference>
<dbReference type="AlphaFoldDB" id="A0A821FI24"/>
<dbReference type="EMBL" id="CAJNYU010000948">
    <property type="protein sequence ID" value="CAF3398958.1"/>
    <property type="molecule type" value="Genomic_DNA"/>
</dbReference>
<comment type="catalytic activity">
    <reaction evidence="5 6">
        <text>L-arginyl-[protein] + NAD(+) = N(omega)-(ADP-D-ribosyl)-L-arginyl-[protein] + nicotinamide + H(+)</text>
        <dbReference type="Rhea" id="RHEA:19149"/>
        <dbReference type="Rhea" id="RHEA-COMP:10532"/>
        <dbReference type="Rhea" id="RHEA-COMP:15087"/>
        <dbReference type="ChEBI" id="CHEBI:15378"/>
        <dbReference type="ChEBI" id="CHEBI:17154"/>
        <dbReference type="ChEBI" id="CHEBI:29965"/>
        <dbReference type="ChEBI" id="CHEBI:57540"/>
        <dbReference type="ChEBI" id="CHEBI:142554"/>
        <dbReference type="EC" id="2.4.2.31"/>
    </reaction>
</comment>
<evidence type="ECO:0000313" key="10">
    <source>
        <dbReference type="EMBL" id="CAF4649685.1"/>
    </source>
</evidence>
<dbReference type="PROSITE" id="PS51996">
    <property type="entry name" value="TR_MART"/>
    <property type="match status" value="1"/>
</dbReference>
<organism evidence="10 11">
    <name type="scientific">Rotaria socialis</name>
    <dbReference type="NCBI Taxonomy" id="392032"/>
    <lineage>
        <taxon>Eukaryota</taxon>
        <taxon>Metazoa</taxon>
        <taxon>Spiralia</taxon>
        <taxon>Gnathifera</taxon>
        <taxon>Rotifera</taxon>
        <taxon>Eurotatoria</taxon>
        <taxon>Bdelloidea</taxon>
        <taxon>Philodinida</taxon>
        <taxon>Philodinidae</taxon>
        <taxon>Rotaria</taxon>
    </lineage>
</organism>
<dbReference type="EMBL" id="CAJOBQ010005085">
    <property type="protein sequence ID" value="CAF4649685.1"/>
    <property type="molecule type" value="Genomic_DNA"/>
</dbReference>
<keyword evidence="6" id="KW-0521">NADP</keyword>
<dbReference type="Proteomes" id="UP000663869">
    <property type="component" value="Unassembled WGS sequence"/>
</dbReference>
<dbReference type="PANTHER" id="PTHR46270">
    <property type="entry name" value="ARMADILLO-TYPE FOLD-RELATED"/>
    <property type="match status" value="1"/>
</dbReference>